<dbReference type="PANTHER" id="PTHR35369">
    <property type="entry name" value="BLR3025 PROTEIN-RELATED"/>
    <property type="match status" value="1"/>
</dbReference>
<dbReference type="Gene3D" id="3.40.1170.60">
    <property type="match status" value="1"/>
</dbReference>
<evidence type="ECO:0000259" key="3">
    <source>
        <dbReference type="Pfam" id="PF00817"/>
    </source>
</evidence>
<reference evidence="4" key="2">
    <citation type="submission" date="2023-01" db="EMBL/GenBank/DDBJ databases">
        <title>Draft genome sequence of Maritalea porphyrae strain NBRC 107169.</title>
        <authorList>
            <person name="Sun Q."/>
            <person name="Mori K."/>
        </authorList>
    </citation>
    <scope>NUCLEOTIDE SEQUENCE</scope>
    <source>
        <strain evidence="4">NBRC 107169</strain>
    </source>
</reference>
<dbReference type="InterPro" id="IPR043128">
    <property type="entry name" value="Rev_trsase/Diguanyl_cyclase"/>
</dbReference>
<evidence type="ECO:0000313" key="4">
    <source>
        <dbReference type="EMBL" id="GLQ16739.1"/>
    </source>
</evidence>
<keyword evidence="5" id="KW-1185">Reference proteome</keyword>
<name>A0ABQ5UQL2_9HYPH</name>
<dbReference type="InterPro" id="IPR050356">
    <property type="entry name" value="SulA_CellDiv_inhibitor"/>
</dbReference>
<dbReference type="SUPFAM" id="SSF56672">
    <property type="entry name" value="DNA/RNA polymerases"/>
    <property type="match status" value="1"/>
</dbReference>
<dbReference type="Pfam" id="PF00817">
    <property type="entry name" value="IMS"/>
    <property type="match status" value="1"/>
</dbReference>
<proteinExistence type="inferred from homology"/>
<sequence>MLEQTPKGIKIFAVNPAASQAGVRTGMRLNDAKAICHNLETLHHEPEADQKLLMRRAAWLLRFSPIIVPHLPDVIFLDITGCDHLFGGEYNMLHQIHTELQKLGHAVRLGLGDTIGAAWALAKYEKNNKTILPPGEPHQGLAFLPVTALRLTPEQANALYQLGLKNIGQLFDLPRASLTRRFPEPDHGEAVLKRLDQAVGSYEEPLIAPEHQPDFRFTAAPIDPFIDLPTIERSFYELLDQLFALLDKLQQGVLHLRLDCFFGDGKIKSFPIRLAQPSRSKPHIKRLFDEKLVTIDPGFGIDALVLNANKIDQLPAHQLQLDTYTQTTRQDENLSPLLDRVANRIGPGAVYRLAPRESHLPEQSQKTVHPLKPQDWEKWPHNLRRPAMLFTHPEPIEVIAQVPEGPPIKFLWRKVLRHIVYAQGPERILPEWWADLADRLRVRDYFEIEDHKGLRYWVFREGHYDDPMEKGAPAWRLHGLFA</sequence>
<dbReference type="InterPro" id="IPR043502">
    <property type="entry name" value="DNA/RNA_pol_sf"/>
</dbReference>
<dbReference type="CDD" id="cd03468">
    <property type="entry name" value="PolY_like"/>
    <property type="match status" value="1"/>
</dbReference>
<dbReference type="Gene3D" id="3.30.70.270">
    <property type="match status" value="1"/>
</dbReference>
<dbReference type="InterPro" id="IPR001126">
    <property type="entry name" value="UmuC"/>
</dbReference>
<protein>
    <submittedName>
        <fullName evidence="4">Protein ImuB</fullName>
    </submittedName>
</protein>
<comment type="similarity">
    <text evidence="1">Belongs to the DNA polymerase type-Y family.</text>
</comment>
<feature type="domain" description="UmuC" evidence="3">
    <location>
        <begin position="11"/>
        <end position="121"/>
    </location>
</feature>
<evidence type="ECO:0000313" key="5">
    <source>
        <dbReference type="Proteomes" id="UP001161405"/>
    </source>
</evidence>
<comment type="caution">
    <text evidence="4">The sequence shown here is derived from an EMBL/GenBank/DDBJ whole genome shotgun (WGS) entry which is preliminary data.</text>
</comment>
<dbReference type="PANTHER" id="PTHR35369:SF2">
    <property type="entry name" value="BLR3025 PROTEIN"/>
    <property type="match status" value="1"/>
</dbReference>
<keyword evidence="2" id="KW-0227">DNA damage</keyword>
<dbReference type="Proteomes" id="UP001161405">
    <property type="component" value="Unassembled WGS sequence"/>
</dbReference>
<evidence type="ECO:0000256" key="1">
    <source>
        <dbReference type="ARBA" id="ARBA00010945"/>
    </source>
</evidence>
<dbReference type="EMBL" id="BSNI01000002">
    <property type="protein sequence ID" value="GLQ16739.1"/>
    <property type="molecule type" value="Genomic_DNA"/>
</dbReference>
<accession>A0ABQ5UQL2</accession>
<organism evidence="4 5">
    <name type="scientific">Maritalea porphyrae</name>
    <dbReference type="NCBI Taxonomy" id="880732"/>
    <lineage>
        <taxon>Bacteria</taxon>
        <taxon>Pseudomonadati</taxon>
        <taxon>Pseudomonadota</taxon>
        <taxon>Alphaproteobacteria</taxon>
        <taxon>Hyphomicrobiales</taxon>
        <taxon>Devosiaceae</taxon>
        <taxon>Maritalea</taxon>
    </lineage>
</organism>
<gene>
    <name evidence="4" type="primary">imuB</name>
    <name evidence="4" type="ORF">GCM10007879_09880</name>
</gene>
<evidence type="ECO:0000256" key="2">
    <source>
        <dbReference type="ARBA" id="ARBA00022763"/>
    </source>
</evidence>
<reference evidence="4" key="1">
    <citation type="journal article" date="2014" name="Int. J. Syst. Evol. Microbiol.">
        <title>Complete genome of a new Firmicutes species belonging to the dominant human colonic microbiota ('Ruminococcus bicirculans') reveals two chromosomes and a selective capacity to utilize plant glucans.</title>
        <authorList>
            <consortium name="NISC Comparative Sequencing Program"/>
            <person name="Wegmann U."/>
            <person name="Louis P."/>
            <person name="Goesmann A."/>
            <person name="Henrissat B."/>
            <person name="Duncan S.H."/>
            <person name="Flint H.J."/>
        </authorList>
    </citation>
    <scope>NUCLEOTIDE SEQUENCE</scope>
    <source>
        <strain evidence="4">NBRC 107169</strain>
    </source>
</reference>